<dbReference type="PANTHER" id="PTHR30093:SF47">
    <property type="entry name" value="TYPE IV PILUS NON-CORE MINOR PILIN PILE"/>
    <property type="match status" value="1"/>
</dbReference>
<dbReference type="Proteomes" id="UP000254711">
    <property type="component" value="Unassembled WGS sequence"/>
</dbReference>
<proteinExistence type="predicted"/>
<evidence type="ECO:0000313" key="3">
    <source>
        <dbReference type="Proteomes" id="UP000254711"/>
    </source>
</evidence>
<dbReference type="OrthoDB" id="5296638at2"/>
<protein>
    <submittedName>
        <fullName evidence="2">Prepilin-type N-terminal cleavage/methylation domain-containing protein</fullName>
    </submittedName>
</protein>
<dbReference type="PROSITE" id="PS00409">
    <property type="entry name" value="PROKAR_NTER_METHYL"/>
    <property type="match status" value="1"/>
</dbReference>
<dbReference type="InterPro" id="IPR031982">
    <property type="entry name" value="PilE-like"/>
</dbReference>
<keyword evidence="1" id="KW-0472">Membrane</keyword>
<dbReference type="Pfam" id="PF16732">
    <property type="entry name" value="ComP_DUS"/>
    <property type="match status" value="1"/>
</dbReference>
<dbReference type="PANTHER" id="PTHR30093">
    <property type="entry name" value="GENERAL SECRETION PATHWAY PROTEIN G"/>
    <property type="match status" value="1"/>
</dbReference>
<keyword evidence="3" id="KW-1185">Reference proteome</keyword>
<dbReference type="EMBL" id="QQSY01000001">
    <property type="protein sequence ID" value="RDI99754.1"/>
    <property type="molecule type" value="Genomic_DNA"/>
</dbReference>
<evidence type="ECO:0000256" key="1">
    <source>
        <dbReference type="SAM" id="Phobius"/>
    </source>
</evidence>
<accession>A0A370KAS1</accession>
<dbReference type="NCBIfam" id="TIGR02532">
    <property type="entry name" value="IV_pilin_GFxxxE"/>
    <property type="match status" value="1"/>
</dbReference>
<feature type="transmembrane region" description="Helical" evidence="1">
    <location>
        <begin position="12"/>
        <end position="30"/>
    </location>
</feature>
<dbReference type="RefSeq" id="WP_114823491.1">
    <property type="nucleotide sequence ID" value="NZ_QQSY01000001.1"/>
</dbReference>
<dbReference type="SUPFAM" id="SSF54523">
    <property type="entry name" value="Pili subunits"/>
    <property type="match status" value="1"/>
</dbReference>
<evidence type="ECO:0000313" key="2">
    <source>
        <dbReference type="EMBL" id="RDI99754.1"/>
    </source>
</evidence>
<keyword evidence="1" id="KW-0812">Transmembrane</keyword>
<keyword evidence="1" id="KW-1133">Transmembrane helix</keyword>
<reference evidence="2 3" key="1">
    <citation type="submission" date="2018-07" db="EMBL/GenBank/DDBJ databases">
        <title>Dyella solisilvae sp. nov., isolated from the pine and broad-leaved mixed forest soil.</title>
        <authorList>
            <person name="Gao Z."/>
            <person name="Qiu L."/>
        </authorList>
    </citation>
    <scope>NUCLEOTIDE SEQUENCE [LARGE SCALE GENOMIC DNA]</scope>
    <source>
        <strain evidence="2 3">DHG54</strain>
    </source>
</reference>
<gene>
    <name evidence="2" type="ORF">DVT68_02620</name>
</gene>
<name>A0A370KAS1_9GAMM</name>
<dbReference type="Pfam" id="PF07963">
    <property type="entry name" value="N_methyl"/>
    <property type="match status" value="1"/>
</dbReference>
<dbReference type="AlphaFoldDB" id="A0A370KAS1"/>
<dbReference type="GO" id="GO:0043683">
    <property type="term" value="P:type IV pilus assembly"/>
    <property type="evidence" value="ECO:0007669"/>
    <property type="project" value="InterPro"/>
</dbReference>
<dbReference type="InterPro" id="IPR012902">
    <property type="entry name" value="N_methyl_site"/>
</dbReference>
<sequence>MSRTRGFTLVELMVVVAIIAILAAIAIPSYSRYAYRARRADGQQLLLHIANAEERYYATYNKYAGLAAIGYASADSATSEHQYYQASVDVADGAQSYTATATRQGAQQADVCGNLAITSAGVKTPQTSDAAANSNGHCW</sequence>
<dbReference type="Gene3D" id="3.30.700.10">
    <property type="entry name" value="Glycoprotein, Type 4 Pilin"/>
    <property type="match status" value="1"/>
</dbReference>
<organism evidence="2 3">
    <name type="scientific">Dyella solisilvae</name>
    <dbReference type="NCBI Taxonomy" id="1920168"/>
    <lineage>
        <taxon>Bacteria</taxon>
        <taxon>Pseudomonadati</taxon>
        <taxon>Pseudomonadota</taxon>
        <taxon>Gammaproteobacteria</taxon>
        <taxon>Lysobacterales</taxon>
        <taxon>Rhodanobacteraceae</taxon>
        <taxon>Dyella</taxon>
    </lineage>
</organism>
<dbReference type="InterPro" id="IPR045584">
    <property type="entry name" value="Pilin-like"/>
</dbReference>
<comment type="caution">
    <text evidence="2">The sequence shown here is derived from an EMBL/GenBank/DDBJ whole genome shotgun (WGS) entry which is preliminary data.</text>
</comment>